<accession>E9CYF1</accession>
<dbReference type="OMA" id="WKSAHAC"/>
<proteinExistence type="predicted"/>
<dbReference type="Proteomes" id="UP000002497">
    <property type="component" value="Unassembled WGS sequence"/>
</dbReference>
<organism evidence="2">
    <name type="scientific">Coccidioides posadasii (strain RMSCC 757 / Silveira)</name>
    <name type="common">Valley fever fungus</name>
    <dbReference type="NCBI Taxonomy" id="443226"/>
    <lineage>
        <taxon>Eukaryota</taxon>
        <taxon>Fungi</taxon>
        <taxon>Dikarya</taxon>
        <taxon>Ascomycota</taxon>
        <taxon>Pezizomycotina</taxon>
        <taxon>Eurotiomycetes</taxon>
        <taxon>Eurotiomycetidae</taxon>
        <taxon>Onygenales</taxon>
        <taxon>Onygenaceae</taxon>
        <taxon>Coccidioides</taxon>
    </lineage>
</organism>
<sequence>MVWSLSSCPIDQPMTKMPRWKSAHACESCVRIGDGDSDVTAHRKVPCQPCGNRSRTPFFTRHPHSGAFQASIISGYNPSGLSFVNHMMKLVKARWPPLCPPPDFACRSMELMETKRLARATPNSPNCNRISVGMMLHTNPASNA</sequence>
<keyword evidence="2" id="KW-1185">Reference proteome</keyword>
<reference evidence="2" key="1">
    <citation type="journal article" date="2010" name="Genome Res.">
        <title>Population genomic sequencing of Coccidioides fungi reveals recent hybridization and transposon control.</title>
        <authorList>
            <person name="Neafsey D.E."/>
            <person name="Barker B.M."/>
            <person name="Sharpton T.J."/>
            <person name="Stajich J.E."/>
            <person name="Park D.J."/>
            <person name="Whiston E."/>
            <person name="Hung C.-Y."/>
            <person name="McMahan C."/>
            <person name="White J."/>
            <person name="Sykes S."/>
            <person name="Heiman D."/>
            <person name="Young S."/>
            <person name="Zeng Q."/>
            <person name="Abouelleil A."/>
            <person name="Aftuck L."/>
            <person name="Bessette D."/>
            <person name="Brown A."/>
            <person name="FitzGerald M."/>
            <person name="Lui A."/>
            <person name="Macdonald J.P."/>
            <person name="Priest M."/>
            <person name="Orbach M.J."/>
            <person name="Galgiani J.N."/>
            <person name="Kirkland T.N."/>
            <person name="Cole G.T."/>
            <person name="Birren B.W."/>
            <person name="Henn M.R."/>
            <person name="Taylor J.W."/>
            <person name="Rounsley S.D."/>
        </authorList>
    </citation>
    <scope>NUCLEOTIDE SEQUENCE [LARGE SCALE GENOMIC DNA]</scope>
    <source>
        <strain evidence="2">RMSCC 757 / Silveira</strain>
    </source>
</reference>
<protein>
    <submittedName>
        <fullName evidence="1">Uncharacterized protein</fullName>
    </submittedName>
</protein>
<dbReference type="AlphaFoldDB" id="E9CYF1"/>
<evidence type="ECO:0000313" key="2">
    <source>
        <dbReference type="Proteomes" id="UP000002497"/>
    </source>
</evidence>
<reference evidence="2" key="2">
    <citation type="submission" date="2010-03" db="EMBL/GenBank/DDBJ databases">
        <title>The genome sequence of Coccidioides posadasii strain Silveira.</title>
        <authorList>
            <consortium name="The Broad Institute Genome Sequencing Center for Infectious Disease"/>
            <person name="Neafsey D."/>
            <person name="Orbach M."/>
            <person name="Henn M.R."/>
            <person name="Cole G.T."/>
            <person name="Galgiani J."/>
            <person name="Gardner M.J."/>
            <person name="Kirkland T.N."/>
            <person name="Taylor J.W."/>
            <person name="Young S.K."/>
            <person name="Zeng Q."/>
            <person name="Koehrsen M."/>
            <person name="Alvarado L."/>
            <person name="Berlin A."/>
            <person name="Borenstein D."/>
            <person name="Chapman S.B."/>
            <person name="Chen Z."/>
            <person name="Engels R."/>
            <person name="Freedman E."/>
            <person name="Gellesch M."/>
            <person name="Goldberg J."/>
            <person name="Griggs A."/>
            <person name="Gujja S."/>
            <person name="Heilman E."/>
            <person name="Heiman D."/>
            <person name="Howarth C."/>
            <person name="Jen D."/>
            <person name="Larson L."/>
            <person name="Mehta T."/>
            <person name="Neiman D."/>
            <person name="Park D."/>
            <person name="Pearson M."/>
            <person name="Richards J."/>
            <person name="Roberts A."/>
            <person name="Saif S."/>
            <person name="Shea T."/>
            <person name="Shenoy N."/>
            <person name="Sisk P."/>
            <person name="Stolte C."/>
            <person name="Sykes S."/>
            <person name="Walk T."/>
            <person name="White J."/>
            <person name="Yandava C."/>
            <person name="Haas B."/>
            <person name="Nusbaum C."/>
            <person name="Birren B."/>
        </authorList>
    </citation>
    <scope>NUCLEOTIDE SEQUENCE [LARGE SCALE GENOMIC DNA]</scope>
    <source>
        <strain evidence="2">RMSCC 757 / Silveira</strain>
    </source>
</reference>
<name>E9CYF1_COCPS</name>
<dbReference type="VEuPathDB" id="FungiDB:CPSG_02821"/>
<gene>
    <name evidence="1" type="ORF">CPSG_02821</name>
</gene>
<dbReference type="EMBL" id="GL636488">
    <property type="protein sequence ID" value="EFW20978.1"/>
    <property type="molecule type" value="Genomic_DNA"/>
</dbReference>
<dbReference type="HOGENOM" id="CLU_1796306_0_0_1"/>
<evidence type="ECO:0000313" key="1">
    <source>
        <dbReference type="EMBL" id="EFW20978.1"/>
    </source>
</evidence>